<dbReference type="PANTHER" id="PTHR23504">
    <property type="entry name" value="MAJOR FACILITATOR SUPERFAMILY DOMAIN-CONTAINING PROTEIN 10"/>
    <property type="match status" value="1"/>
</dbReference>
<proteinExistence type="inferred from homology"/>
<keyword evidence="7 8" id="KW-0472">Membrane</keyword>
<feature type="transmembrane region" description="Helical" evidence="8">
    <location>
        <begin position="104"/>
        <end position="125"/>
    </location>
</feature>
<dbReference type="PROSITE" id="PS50850">
    <property type="entry name" value="MFS"/>
    <property type="match status" value="1"/>
</dbReference>
<keyword evidence="6 8" id="KW-1133">Transmembrane helix</keyword>
<evidence type="ECO:0000256" key="8">
    <source>
        <dbReference type="SAM" id="Phobius"/>
    </source>
</evidence>
<feature type="transmembrane region" description="Helical" evidence="8">
    <location>
        <begin position="79"/>
        <end position="98"/>
    </location>
</feature>
<evidence type="ECO:0000313" key="10">
    <source>
        <dbReference type="EMBL" id="WBA43354.1"/>
    </source>
</evidence>
<evidence type="ECO:0000256" key="1">
    <source>
        <dbReference type="ARBA" id="ARBA00003279"/>
    </source>
</evidence>
<dbReference type="Pfam" id="PF07690">
    <property type="entry name" value="MFS_1"/>
    <property type="match status" value="1"/>
</dbReference>
<feature type="transmembrane region" description="Helical" evidence="8">
    <location>
        <begin position="376"/>
        <end position="396"/>
    </location>
</feature>
<evidence type="ECO:0000256" key="2">
    <source>
        <dbReference type="ARBA" id="ARBA00004141"/>
    </source>
</evidence>
<evidence type="ECO:0000256" key="3">
    <source>
        <dbReference type="ARBA" id="ARBA00007520"/>
    </source>
</evidence>
<dbReference type="InterPro" id="IPR001958">
    <property type="entry name" value="Tet-R_TetA/multi-R_MdtG-like"/>
</dbReference>
<dbReference type="EMBL" id="CP114767">
    <property type="protein sequence ID" value="WBA43354.1"/>
    <property type="molecule type" value="Genomic_DNA"/>
</dbReference>
<reference evidence="10 11" key="1">
    <citation type="submission" date="2022-12" db="EMBL/GenBank/DDBJ databases">
        <title>Hymenobacter canadensis sp. nov. isolated from lake water of the Cambridge Bay, Canada.</title>
        <authorList>
            <person name="Kim W.H."/>
            <person name="Lee Y.M."/>
        </authorList>
    </citation>
    <scope>NUCLEOTIDE SEQUENCE [LARGE SCALE GENOMIC DNA]</scope>
    <source>
        <strain evidence="10 11">PAMC 29467</strain>
    </source>
</reference>
<evidence type="ECO:0000256" key="6">
    <source>
        <dbReference type="ARBA" id="ARBA00022989"/>
    </source>
</evidence>
<gene>
    <name evidence="10" type="ORF">O3303_07245</name>
</gene>
<dbReference type="InterPro" id="IPR011701">
    <property type="entry name" value="MFS"/>
</dbReference>
<evidence type="ECO:0000256" key="4">
    <source>
        <dbReference type="ARBA" id="ARBA00022448"/>
    </source>
</evidence>
<name>A0ABY7LSI8_9BACT</name>
<accession>A0ABY7LSI8</accession>
<feature type="transmembrane region" description="Helical" evidence="8">
    <location>
        <begin position="284"/>
        <end position="302"/>
    </location>
</feature>
<dbReference type="InterPro" id="IPR005829">
    <property type="entry name" value="Sugar_transporter_CS"/>
</dbReference>
<evidence type="ECO:0000256" key="7">
    <source>
        <dbReference type="ARBA" id="ARBA00023136"/>
    </source>
</evidence>
<evidence type="ECO:0000256" key="5">
    <source>
        <dbReference type="ARBA" id="ARBA00022692"/>
    </source>
</evidence>
<feature type="transmembrane region" description="Helical" evidence="8">
    <location>
        <begin position="48"/>
        <end position="67"/>
    </location>
</feature>
<dbReference type="InterPro" id="IPR020846">
    <property type="entry name" value="MFS_dom"/>
</dbReference>
<feature type="transmembrane region" description="Helical" evidence="8">
    <location>
        <begin position="253"/>
        <end position="272"/>
    </location>
</feature>
<feature type="transmembrane region" description="Helical" evidence="8">
    <location>
        <begin position="167"/>
        <end position="185"/>
    </location>
</feature>
<dbReference type="PRINTS" id="PR01035">
    <property type="entry name" value="TCRTETA"/>
</dbReference>
<feature type="transmembrane region" description="Helical" evidence="8">
    <location>
        <begin position="137"/>
        <end position="155"/>
    </location>
</feature>
<evidence type="ECO:0000313" key="11">
    <source>
        <dbReference type="Proteomes" id="UP001211005"/>
    </source>
</evidence>
<comment type="similarity">
    <text evidence="3">Belongs to the major facilitator superfamily. TCR/Tet family.</text>
</comment>
<evidence type="ECO:0000259" key="9">
    <source>
        <dbReference type="PROSITE" id="PS50850"/>
    </source>
</evidence>
<comment type="function">
    <text evidence="1">Resistance to tetracycline by an active tetracycline efflux. This is an energy-dependent process that decreases the accumulation of the antibiotic in whole cells. This protein functions as a metal-tetracycline/H(+) antiporter.</text>
</comment>
<comment type="subcellular location">
    <subcellularLocation>
        <location evidence="2">Membrane</location>
        <topology evidence="2">Multi-pass membrane protein</topology>
    </subcellularLocation>
</comment>
<keyword evidence="4" id="KW-0813">Transport</keyword>
<organism evidence="10 11">
    <name type="scientific">Hymenobacter canadensis</name>
    <dbReference type="NCBI Taxonomy" id="2999067"/>
    <lineage>
        <taxon>Bacteria</taxon>
        <taxon>Pseudomonadati</taxon>
        <taxon>Bacteroidota</taxon>
        <taxon>Cytophagia</taxon>
        <taxon>Cytophagales</taxon>
        <taxon>Hymenobacteraceae</taxon>
        <taxon>Hymenobacter</taxon>
    </lineage>
</organism>
<feature type="domain" description="Major facilitator superfamily (MFS) profile" evidence="9">
    <location>
        <begin position="8"/>
        <end position="403"/>
    </location>
</feature>
<sequence>MSAARKPALAFIFLTLLLDVIGFGIIIPVLPKLITHLTGGTLSEAAQYGGWLLFAFASMQFLFSPILGNLSDQYGRRPVLLFALFGFGLDYLFLAFAPSVAWLFVGRIIAGITGASFSTASAYIADISTPENRAQNFGMIGAAFGLGFIIGPVLGGKLAQFGHQAPFLAAAALSLINWLYGYFVLPESLAKENRRPFDWKRANPIGSLRQLRKYPVILGLVVAMVPIYIAAHATQSTWSYFTMYQFHWNEDQVGNSLGAVGLLTGLVQGVLIRYINPWLGNKRSVLIGLGLYTLGFALFAFAGQPWMMFAFLVPYCLGGIAMPALQSIMAGQVPPSEQGELQGALTSLVSLTSIVGPPLMTNLFSYFTGPKAPVHFPGVAFLTGSVLTLISLLLVIRSLRHYVAPVTPAPVSEAAAGH</sequence>
<keyword evidence="5 8" id="KW-0812">Transmembrane</keyword>
<dbReference type="CDD" id="cd17388">
    <property type="entry name" value="MFS_TetA"/>
    <property type="match status" value="1"/>
</dbReference>
<protein>
    <submittedName>
        <fullName evidence="10">TCR/Tet family MFS transporter</fullName>
    </submittedName>
</protein>
<dbReference type="InterPro" id="IPR036259">
    <property type="entry name" value="MFS_trans_sf"/>
</dbReference>
<keyword evidence="11" id="KW-1185">Reference proteome</keyword>
<dbReference type="PANTHER" id="PTHR23504:SF15">
    <property type="entry name" value="MAJOR FACILITATOR SUPERFAMILY (MFS) PROFILE DOMAIN-CONTAINING PROTEIN"/>
    <property type="match status" value="1"/>
</dbReference>
<dbReference type="PROSITE" id="PS00216">
    <property type="entry name" value="SUGAR_TRANSPORT_1"/>
    <property type="match status" value="1"/>
</dbReference>
<dbReference type="SUPFAM" id="SSF103473">
    <property type="entry name" value="MFS general substrate transporter"/>
    <property type="match status" value="1"/>
</dbReference>
<dbReference type="RefSeq" id="WP_269561393.1">
    <property type="nucleotide sequence ID" value="NZ_CP114767.1"/>
</dbReference>
<dbReference type="Gene3D" id="1.20.1250.20">
    <property type="entry name" value="MFS general substrate transporter like domains"/>
    <property type="match status" value="1"/>
</dbReference>
<dbReference type="Proteomes" id="UP001211005">
    <property type="component" value="Chromosome"/>
</dbReference>
<feature type="transmembrane region" description="Helical" evidence="8">
    <location>
        <begin position="214"/>
        <end position="233"/>
    </location>
</feature>